<evidence type="ECO:0000259" key="2">
    <source>
        <dbReference type="Pfam" id="PF00742"/>
    </source>
</evidence>
<dbReference type="Pfam" id="PF00742">
    <property type="entry name" value="Homoserine_dh"/>
    <property type="match status" value="1"/>
</dbReference>
<keyword evidence="1" id="KW-0560">Oxidoreductase</keyword>
<evidence type="ECO:0000313" key="4">
    <source>
        <dbReference type="Proteomes" id="UP000568273"/>
    </source>
</evidence>
<dbReference type="SUPFAM" id="SSF55347">
    <property type="entry name" value="Glyceraldehyde-3-phosphate dehydrogenase-like, C-terminal domain"/>
    <property type="match status" value="1"/>
</dbReference>
<dbReference type="EMBL" id="JABDSR010000002">
    <property type="protein sequence ID" value="NMW84532.1"/>
    <property type="molecule type" value="Genomic_DNA"/>
</dbReference>
<protein>
    <recommendedName>
        <fullName evidence="2">Homoserine dehydrogenase catalytic domain-containing protein</fullName>
    </recommendedName>
</protein>
<dbReference type="GO" id="GO:0004412">
    <property type="term" value="F:homoserine dehydrogenase activity"/>
    <property type="evidence" value="ECO:0007669"/>
    <property type="project" value="TreeGrafter"/>
</dbReference>
<evidence type="ECO:0000256" key="1">
    <source>
        <dbReference type="ARBA" id="ARBA00023002"/>
    </source>
</evidence>
<keyword evidence="4" id="KW-1185">Reference proteome</keyword>
<dbReference type="InterPro" id="IPR001342">
    <property type="entry name" value="HDH_cat"/>
</dbReference>
<comment type="caution">
    <text evidence="3">The sequence shown here is derived from an EMBL/GenBank/DDBJ whole genome shotgun (WGS) entry which is preliminary data.</text>
</comment>
<dbReference type="GO" id="GO:0009088">
    <property type="term" value="P:threonine biosynthetic process"/>
    <property type="evidence" value="ECO:0007669"/>
    <property type="project" value="TreeGrafter"/>
</dbReference>
<dbReference type="AlphaFoldDB" id="A0A848RJP0"/>
<evidence type="ECO:0000313" key="3">
    <source>
        <dbReference type="EMBL" id="NMW84532.1"/>
    </source>
</evidence>
<dbReference type="Gene3D" id="3.30.360.10">
    <property type="entry name" value="Dihydrodipicolinate Reductase, domain 2"/>
    <property type="match status" value="1"/>
</dbReference>
<dbReference type="Proteomes" id="UP000568273">
    <property type="component" value="Unassembled WGS sequence"/>
</dbReference>
<accession>A0A848RJP0</accession>
<name>A0A848RJP0_9FIRM</name>
<organism evidence="3 4">
    <name type="scientific">Peptoniphilus faecalis</name>
    <dbReference type="NCBI Taxonomy" id="2731255"/>
    <lineage>
        <taxon>Bacteria</taxon>
        <taxon>Bacillati</taxon>
        <taxon>Bacillota</taxon>
        <taxon>Tissierellia</taxon>
        <taxon>Tissierellales</taxon>
        <taxon>Peptoniphilaceae</taxon>
        <taxon>Peptoniphilus</taxon>
    </lineage>
</organism>
<sequence length="92" mass="10070">MENLDAEEVIAAKNNNMRYKLVGSCIRNDDKIKAEVGLKLVNEDDTLYSINGKNKGVKYKTDTIGELVIIGGESGPIRASASILRDIINMLS</sequence>
<proteinExistence type="predicted"/>
<dbReference type="PANTHER" id="PTHR43331:SF1">
    <property type="entry name" value="HOMOSERINE DEHYDROGENASE"/>
    <property type="match status" value="1"/>
</dbReference>
<dbReference type="PANTHER" id="PTHR43331">
    <property type="entry name" value="HOMOSERINE DEHYDROGENASE"/>
    <property type="match status" value="1"/>
</dbReference>
<reference evidence="3" key="1">
    <citation type="submission" date="2020-04" db="EMBL/GenBank/DDBJ databases">
        <title>Peptoniphilus sp. nov. isolated from swine feces.</title>
        <authorList>
            <person name="Ryu S.W."/>
        </authorList>
    </citation>
    <scope>NUCLEOTIDE SEQUENCE [LARGE SCALE GENOMIC DNA]</scope>
    <source>
        <strain evidence="3">AGMB00490</strain>
    </source>
</reference>
<gene>
    <name evidence="3" type="ORF">HKO22_02085</name>
</gene>
<feature type="domain" description="Homoserine dehydrogenase catalytic" evidence="2">
    <location>
        <begin position="2"/>
        <end position="88"/>
    </location>
</feature>